<gene>
    <name evidence="1" type="ORF">SCHCODRAFT_108379</name>
</gene>
<dbReference type="OrthoDB" id="10513625at2759"/>
<evidence type="ECO:0000313" key="1">
    <source>
        <dbReference type="EMBL" id="EFI98010.1"/>
    </source>
</evidence>
<dbReference type="GeneID" id="9591022"/>
<dbReference type="EMBL" id="GL377305">
    <property type="protein sequence ID" value="EFI98010.1"/>
    <property type="molecule type" value="Genomic_DNA"/>
</dbReference>
<dbReference type="HOGENOM" id="CLU_1327058_0_0_1"/>
<proteinExistence type="predicted"/>
<feature type="non-terminal residue" evidence="1">
    <location>
        <position position="207"/>
    </location>
</feature>
<dbReference type="InParanoid" id="D8Q1V6"/>
<keyword evidence="2" id="KW-1185">Reference proteome</keyword>
<dbReference type="KEGG" id="scm:SCHCO_02497256"/>
<dbReference type="RefSeq" id="XP_003032913.1">
    <property type="nucleotide sequence ID" value="XM_003032867.1"/>
</dbReference>
<name>D8Q1V6_SCHCM</name>
<dbReference type="VEuPathDB" id="FungiDB:SCHCODRAFT_02497256"/>
<sequence length="207" mass="21969">MTLNSTAPLATAPSPPPISSVPPLLFVEPGQSAFDGIGLPAFSQPAFDGLGEPSLGGSGQPASSGLGQAALDAYGHRDDPVLWTNALPGDEAGLDFGAFMTDMDAPVMDMNVPTMNVAEPARDIAAPTMNLAAPAKDRQWTSCVIRTWTSPCQLSWLSLRTNRHVPRLAQSHPRLAQCLLCLVSRRPLANLMVLAHLVIWILDPLEA</sequence>
<protein>
    <submittedName>
        <fullName evidence="1">Uncharacterized protein</fullName>
    </submittedName>
</protein>
<dbReference type="Proteomes" id="UP000007431">
    <property type="component" value="Unassembled WGS sequence"/>
</dbReference>
<accession>D8Q1V6</accession>
<organism evidence="2">
    <name type="scientific">Schizophyllum commune (strain H4-8 / FGSC 9210)</name>
    <name type="common">Split gill fungus</name>
    <dbReference type="NCBI Taxonomy" id="578458"/>
    <lineage>
        <taxon>Eukaryota</taxon>
        <taxon>Fungi</taxon>
        <taxon>Dikarya</taxon>
        <taxon>Basidiomycota</taxon>
        <taxon>Agaricomycotina</taxon>
        <taxon>Agaricomycetes</taxon>
        <taxon>Agaricomycetidae</taxon>
        <taxon>Agaricales</taxon>
        <taxon>Schizophyllaceae</taxon>
        <taxon>Schizophyllum</taxon>
    </lineage>
</organism>
<evidence type="ECO:0000313" key="2">
    <source>
        <dbReference type="Proteomes" id="UP000007431"/>
    </source>
</evidence>
<reference evidence="1 2" key="1">
    <citation type="journal article" date="2010" name="Nat. Biotechnol.">
        <title>Genome sequence of the model mushroom Schizophyllum commune.</title>
        <authorList>
            <person name="Ohm R.A."/>
            <person name="de Jong J.F."/>
            <person name="Lugones L.G."/>
            <person name="Aerts A."/>
            <person name="Kothe E."/>
            <person name="Stajich J.E."/>
            <person name="de Vries R.P."/>
            <person name="Record E."/>
            <person name="Levasseur A."/>
            <person name="Baker S.E."/>
            <person name="Bartholomew K.A."/>
            <person name="Coutinho P.M."/>
            <person name="Erdmann S."/>
            <person name="Fowler T.J."/>
            <person name="Gathman A.C."/>
            <person name="Lombard V."/>
            <person name="Henrissat B."/>
            <person name="Knabe N."/>
            <person name="Kuees U."/>
            <person name="Lilly W.W."/>
            <person name="Lindquist E."/>
            <person name="Lucas S."/>
            <person name="Magnuson J.K."/>
            <person name="Piumi F."/>
            <person name="Raudaskoski M."/>
            <person name="Salamov A."/>
            <person name="Schmutz J."/>
            <person name="Schwarze F.W.M.R."/>
            <person name="vanKuyk P.A."/>
            <person name="Horton J.S."/>
            <person name="Grigoriev I.V."/>
            <person name="Woesten H.A.B."/>
        </authorList>
    </citation>
    <scope>NUCLEOTIDE SEQUENCE [LARGE SCALE GENOMIC DNA]</scope>
    <source>
        <strain evidence="2">H4-8 / FGSC 9210</strain>
    </source>
</reference>
<dbReference type="AlphaFoldDB" id="D8Q1V6"/>